<evidence type="ECO:0000313" key="3">
    <source>
        <dbReference type="EMBL" id="ACU54702.1"/>
    </source>
</evidence>
<evidence type="ECO:0000256" key="2">
    <source>
        <dbReference type="SAM" id="SignalP"/>
    </source>
</evidence>
<feature type="chain" id="PRO_5038673710" description="SAF domain-containing protein" evidence="2">
    <location>
        <begin position="24"/>
        <end position="111"/>
    </location>
</feature>
<keyword evidence="2" id="KW-0732">Signal</keyword>
<dbReference type="EMBL" id="CP001631">
    <property type="protein sequence ID" value="ACU54702.1"/>
    <property type="molecule type" value="Genomic_DNA"/>
</dbReference>
<dbReference type="Proteomes" id="UP000000771">
    <property type="component" value="Chromosome"/>
</dbReference>
<evidence type="ECO:0008006" key="5">
    <source>
        <dbReference type="Google" id="ProtNLM"/>
    </source>
</evidence>
<feature type="region of interest" description="Disordered" evidence="1">
    <location>
        <begin position="86"/>
        <end position="111"/>
    </location>
</feature>
<accession>C7M154</accession>
<dbReference type="AlphaFoldDB" id="C7M154"/>
<keyword evidence="4" id="KW-1185">Reference proteome</keyword>
<organism evidence="3 4">
    <name type="scientific">Acidimicrobium ferrooxidans (strain DSM 10331 / JCM 15462 / NBRC 103882 / ICP)</name>
    <dbReference type="NCBI Taxonomy" id="525909"/>
    <lineage>
        <taxon>Bacteria</taxon>
        <taxon>Bacillati</taxon>
        <taxon>Actinomycetota</taxon>
        <taxon>Acidimicrobiia</taxon>
        <taxon>Acidimicrobiales</taxon>
        <taxon>Acidimicrobiaceae</taxon>
        <taxon>Acidimicrobium</taxon>
    </lineage>
</organism>
<dbReference type="KEGG" id="afo:Afer_1788"/>
<gene>
    <name evidence="3" type="ordered locus">Afer_1788</name>
</gene>
<reference evidence="3 4" key="1">
    <citation type="journal article" date="2009" name="Stand. Genomic Sci.">
        <title>Complete genome sequence of Acidimicrobium ferrooxidans type strain (ICP).</title>
        <authorList>
            <person name="Clum A."/>
            <person name="Nolan M."/>
            <person name="Lang E."/>
            <person name="Glavina Del Rio T."/>
            <person name="Tice H."/>
            <person name="Copeland A."/>
            <person name="Cheng J.F."/>
            <person name="Lucas S."/>
            <person name="Chen F."/>
            <person name="Bruce D."/>
            <person name="Goodwin L."/>
            <person name="Pitluck S."/>
            <person name="Ivanova N."/>
            <person name="Mavrommatis K."/>
            <person name="Mikhailova N."/>
            <person name="Pati A."/>
            <person name="Chen A."/>
            <person name="Palaniappan K."/>
            <person name="Goker M."/>
            <person name="Spring S."/>
            <person name="Land M."/>
            <person name="Hauser L."/>
            <person name="Chang Y.J."/>
            <person name="Jeffries C.C."/>
            <person name="Chain P."/>
            <person name="Bristow J."/>
            <person name="Eisen J.A."/>
            <person name="Markowitz V."/>
            <person name="Hugenholtz P."/>
            <person name="Kyrpides N.C."/>
            <person name="Klenk H.P."/>
            <person name="Lapidus A."/>
        </authorList>
    </citation>
    <scope>NUCLEOTIDE SEQUENCE [LARGE SCALE GENOMIC DNA]</scope>
    <source>
        <strain evidence="4">DSM 10331 / JCM 15462 / NBRC 103882 / ICP</strain>
    </source>
</reference>
<protein>
    <recommendedName>
        <fullName evidence="5">SAF domain-containing protein</fullName>
    </recommendedName>
</protein>
<dbReference type="RefSeq" id="WP_015799179.1">
    <property type="nucleotide sequence ID" value="NC_013124.1"/>
</dbReference>
<feature type="compositionally biased region" description="Polar residues" evidence="1">
    <location>
        <begin position="87"/>
        <end position="102"/>
    </location>
</feature>
<sequence length="111" mass="11385">MRVAATLALVVVAVCCGALRAVARPHIGTIVRVVRIAPGQTLDGLAEELDPTGNVELHAWELSASLGSASIVAGELLRIEMRGSGAWSATRQTSPMASTSLPSLPGRANAS</sequence>
<proteinExistence type="predicted"/>
<evidence type="ECO:0000256" key="1">
    <source>
        <dbReference type="SAM" id="MobiDB-lite"/>
    </source>
</evidence>
<dbReference type="HOGENOM" id="CLU_2152830_0_0_11"/>
<feature type="signal peptide" evidence="2">
    <location>
        <begin position="1"/>
        <end position="23"/>
    </location>
</feature>
<evidence type="ECO:0000313" key="4">
    <source>
        <dbReference type="Proteomes" id="UP000000771"/>
    </source>
</evidence>
<name>C7M154_ACIFD</name>